<dbReference type="EMBL" id="SGPL01000558">
    <property type="protein sequence ID" value="THH10644.1"/>
    <property type="molecule type" value="Genomic_DNA"/>
</dbReference>
<reference evidence="2 3" key="1">
    <citation type="submission" date="2019-02" db="EMBL/GenBank/DDBJ databases">
        <title>Genome sequencing of the rare red list fungi Bondarzewia mesenterica.</title>
        <authorList>
            <person name="Buettner E."/>
            <person name="Kellner H."/>
        </authorList>
    </citation>
    <scope>NUCLEOTIDE SEQUENCE [LARGE SCALE GENOMIC DNA]</scope>
    <source>
        <strain evidence="2 3">DSM 108281</strain>
    </source>
</reference>
<accession>A0A4S4LFF4</accession>
<organism evidence="2 3">
    <name type="scientific">Bondarzewia mesenterica</name>
    <dbReference type="NCBI Taxonomy" id="1095465"/>
    <lineage>
        <taxon>Eukaryota</taxon>
        <taxon>Fungi</taxon>
        <taxon>Dikarya</taxon>
        <taxon>Basidiomycota</taxon>
        <taxon>Agaricomycotina</taxon>
        <taxon>Agaricomycetes</taxon>
        <taxon>Russulales</taxon>
        <taxon>Bondarzewiaceae</taxon>
        <taxon>Bondarzewia</taxon>
    </lineage>
</organism>
<comment type="caution">
    <text evidence="2">The sequence shown here is derived from an EMBL/GenBank/DDBJ whole genome shotgun (WGS) entry which is preliminary data.</text>
</comment>
<evidence type="ECO:0000313" key="3">
    <source>
        <dbReference type="Proteomes" id="UP000310158"/>
    </source>
</evidence>
<evidence type="ECO:0000313" key="2">
    <source>
        <dbReference type="EMBL" id="THH10644.1"/>
    </source>
</evidence>
<dbReference type="AlphaFoldDB" id="A0A4S4LFF4"/>
<evidence type="ECO:0000259" key="1">
    <source>
        <dbReference type="Pfam" id="PF25758"/>
    </source>
</evidence>
<gene>
    <name evidence="2" type="ORF">EW146_g8303</name>
</gene>
<dbReference type="InterPro" id="IPR011989">
    <property type="entry name" value="ARM-like"/>
</dbReference>
<dbReference type="Proteomes" id="UP000310158">
    <property type="component" value="Unassembled WGS sequence"/>
</dbReference>
<dbReference type="Gene3D" id="1.25.10.10">
    <property type="entry name" value="Leucine-rich Repeat Variant"/>
    <property type="match status" value="1"/>
</dbReference>
<keyword evidence="3" id="KW-1185">Reference proteome</keyword>
<protein>
    <recommendedName>
        <fullName evidence="1">Importin-7/11-like TPR repeats domain-containing protein</fullName>
    </recommendedName>
</protein>
<sequence>MTLADVQTFCQLMTATATALNTPETELWEGLLDQWWRRFDNMYEPRIRKLSGMGIAALVSTGRPEVLERLHSEIFNLWMDVFSELKETLEKKQEESLNGETTILTLYWDQPPTSFYSGTEHTPEYERRKASFDNDPVRTTPFAGFIATRLQQAEIACGGTQVMQTQYLAKADPIVVKSIMDEISKK</sequence>
<proteinExistence type="predicted"/>
<dbReference type="InterPro" id="IPR058669">
    <property type="entry name" value="TPR_IPO7/11-like"/>
</dbReference>
<dbReference type="Pfam" id="PF25758">
    <property type="entry name" value="TPR_IPO11"/>
    <property type="match status" value="1"/>
</dbReference>
<dbReference type="OrthoDB" id="361693at2759"/>
<feature type="domain" description="Importin-7/11-like TPR repeats" evidence="1">
    <location>
        <begin position="2"/>
        <end position="182"/>
    </location>
</feature>
<name>A0A4S4LFF4_9AGAM</name>